<dbReference type="Pfam" id="PF21934">
    <property type="entry name" value="Yop-YscD_ppl_3rd"/>
    <property type="match status" value="1"/>
</dbReference>
<dbReference type="InterPro" id="IPR053947">
    <property type="entry name" value="YscD_ppl__2nd"/>
</dbReference>
<dbReference type="NCBIfam" id="TIGR02500">
    <property type="entry name" value="type_III_yscD"/>
    <property type="match status" value="1"/>
</dbReference>
<comment type="caution">
    <text evidence="6">The sequence shown here is derived from an EMBL/GenBank/DDBJ whole genome shotgun (WGS) entry which is preliminary data.</text>
</comment>
<feature type="domain" description="YscD-like Bon-like" evidence="1">
    <location>
        <begin position="181"/>
        <end position="237"/>
    </location>
</feature>
<dbReference type="InterPro" id="IPR053946">
    <property type="entry name" value="YscD_ppl_3rd"/>
</dbReference>
<evidence type="ECO:0000313" key="6">
    <source>
        <dbReference type="EMBL" id="OQX11609.1"/>
    </source>
</evidence>
<dbReference type="InterPro" id="IPR057770">
    <property type="entry name" value="YscD/Y4YQ_C"/>
</dbReference>
<gene>
    <name evidence="6" type="ORF">BWK73_17145</name>
</gene>
<accession>A0A1Y1QQZ3</accession>
<dbReference type="InterPro" id="IPR008984">
    <property type="entry name" value="SMAD_FHA_dom_sf"/>
</dbReference>
<dbReference type="InterPro" id="IPR032034">
    <property type="entry name" value="YscD_ppl_1st"/>
</dbReference>
<feature type="domain" description="YscD cytoplasmic" evidence="2">
    <location>
        <begin position="11"/>
        <end position="101"/>
    </location>
</feature>
<evidence type="ECO:0000259" key="4">
    <source>
        <dbReference type="Pfam" id="PF21937"/>
    </source>
</evidence>
<dbReference type="Pfam" id="PF16697">
    <property type="entry name" value="Yop-YscD_cpl"/>
    <property type="match status" value="1"/>
</dbReference>
<dbReference type="Gene3D" id="2.60.200.20">
    <property type="match status" value="1"/>
</dbReference>
<evidence type="ECO:0000259" key="3">
    <source>
        <dbReference type="Pfam" id="PF21934"/>
    </source>
</evidence>
<sequence>MSVQHTAFILKVLSGINAGASVRLKTGSSIIGRSMNCDIILHDEAIADQHVRLSVTETGITLHPLARPVFVESTEIAVDEMELKPYQTVRLGSVEFMVVDAKSGNAAMHTRVADAGLAGQTKVSPSQARVGGDAKTPASASTWGTKTYLALGLGLLLLGNAIFFYPQLAAILERSGVVASPETRAAAWLAKLGRDDFTLQTGSDGSVSLRGYARTTAERNALMRQMQEAGIQAKLSIWSQEEMVASAGTIARSLDEPGIKVVAGEAVGSLKVQGFVSKSAAWDRIRGVILADVGGIQSIDDDKLQSMDGYLASFVQFVEKNGLSGRLKITTDGKRVIVKGELTQQEIEKIGSLRKEFIDTYGAEPAIQLDVVDVRSKIKLAIRSASIGKVPFLVAKDGKKYMEGSAIGENYFVKSIRPDHVVLVNKGMEIPFYYGIEEGRK</sequence>
<dbReference type="InterPro" id="IPR012843">
    <property type="entry name" value="YscD"/>
</dbReference>
<evidence type="ECO:0000313" key="7">
    <source>
        <dbReference type="Proteomes" id="UP000192491"/>
    </source>
</evidence>
<evidence type="ECO:0000259" key="2">
    <source>
        <dbReference type="Pfam" id="PF16697"/>
    </source>
</evidence>
<dbReference type="Pfam" id="PF21937">
    <property type="entry name" value="Yop-YscD_ppl_2nd"/>
    <property type="match status" value="1"/>
</dbReference>
<reference evidence="6 7" key="1">
    <citation type="submission" date="2017-01" db="EMBL/GenBank/DDBJ databases">
        <title>Novel large sulfur bacteria in the metagenomes of groundwater-fed chemosynthetic microbial mats in the Lake Huron basin.</title>
        <authorList>
            <person name="Sharrar A.M."/>
            <person name="Flood B.E."/>
            <person name="Bailey J.V."/>
            <person name="Jones D.S."/>
            <person name="Biddanda B."/>
            <person name="Ruberg S.A."/>
            <person name="Marcus D.N."/>
            <person name="Dick G.J."/>
        </authorList>
    </citation>
    <scope>NUCLEOTIDE SEQUENCE [LARGE SCALE GENOMIC DNA]</scope>
    <source>
        <strain evidence="6">A8</strain>
    </source>
</reference>
<feature type="domain" description="YscD-like Bon-like" evidence="4">
    <location>
        <begin position="240"/>
        <end position="302"/>
    </location>
</feature>
<feature type="domain" description="YscD-like Bon-like" evidence="3">
    <location>
        <begin position="320"/>
        <end position="371"/>
    </location>
</feature>
<protein>
    <submittedName>
        <fullName evidence="6">EscD/YscD/HrpQ family type III secretion system inner membrane ring protein</fullName>
    </submittedName>
</protein>
<dbReference type="Pfam" id="PF16693">
    <property type="entry name" value="Yop-YscD_ppl_1st"/>
    <property type="match status" value="1"/>
</dbReference>
<evidence type="ECO:0000259" key="1">
    <source>
        <dbReference type="Pfam" id="PF16693"/>
    </source>
</evidence>
<dbReference type="AlphaFoldDB" id="A0A1Y1QQZ3"/>
<organism evidence="6 7">
    <name type="scientific">Thiothrix lacustris</name>
    <dbReference type="NCBI Taxonomy" id="525917"/>
    <lineage>
        <taxon>Bacteria</taxon>
        <taxon>Pseudomonadati</taxon>
        <taxon>Pseudomonadota</taxon>
        <taxon>Gammaproteobacteria</taxon>
        <taxon>Thiotrichales</taxon>
        <taxon>Thiotrichaceae</taxon>
        <taxon>Thiothrix</taxon>
    </lineage>
</organism>
<name>A0A1Y1QQZ3_9GAMM</name>
<dbReference type="Proteomes" id="UP000192491">
    <property type="component" value="Unassembled WGS sequence"/>
</dbReference>
<evidence type="ECO:0000259" key="5">
    <source>
        <dbReference type="Pfam" id="PF23893"/>
    </source>
</evidence>
<dbReference type="EMBL" id="MTEJ01000084">
    <property type="protein sequence ID" value="OQX11609.1"/>
    <property type="molecule type" value="Genomic_DNA"/>
</dbReference>
<dbReference type="InterPro" id="IPR032030">
    <property type="entry name" value="YscD_cytoplasmic_dom"/>
</dbReference>
<dbReference type="SUPFAM" id="SSF49879">
    <property type="entry name" value="SMAD/FHA domain"/>
    <property type="match status" value="1"/>
</dbReference>
<feature type="domain" description="YscD/Y4YQ C-terminal" evidence="5">
    <location>
        <begin position="380"/>
        <end position="428"/>
    </location>
</feature>
<dbReference type="Pfam" id="PF23893">
    <property type="entry name" value="Y4YQ_C"/>
    <property type="match status" value="1"/>
</dbReference>
<proteinExistence type="predicted"/>